<organism evidence="1">
    <name type="scientific">Tanacetum cinerariifolium</name>
    <name type="common">Dalmatian daisy</name>
    <name type="synonym">Chrysanthemum cinerariifolium</name>
    <dbReference type="NCBI Taxonomy" id="118510"/>
    <lineage>
        <taxon>Eukaryota</taxon>
        <taxon>Viridiplantae</taxon>
        <taxon>Streptophyta</taxon>
        <taxon>Embryophyta</taxon>
        <taxon>Tracheophyta</taxon>
        <taxon>Spermatophyta</taxon>
        <taxon>Magnoliopsida</taxon>
        <taxon>eudicotyledons</taxon>
        <taxon>Gunneridae</taxon>
        <taxon>Pentapetalae</taxon>
        <taxon>asterids</taxon>
        <taxon>campanulids</taxon>
        <taxon>Asterales</taxon>
        <taxon>Asteraceae</taxon>
        <taxon>Asteroideae</taxon>
        <taxon>Anthemideae</taxon>
        <taxon>Anthemidinae</taxon>
        <taxon>Tanacetum</taxon>
    </lineage>
</organism>
<reference evidence="1" key="1">
    <citation type="journal article" date="2019" name="Sci. Rep.">
        <title>Draft genome of Tanacetum cinerariifolium, the natural source of mosquito coil.</title>
        <authorList>
            <person name="Yamashiro T."/>
            <person name="Shiraishi A."/>
            <person name="Satake H."/>
            <person name="Nakayama K."/>
        </authorList>
    </citation>
    <scope>NUCLEOTIDE SEQUENCE</scope>
</reference>
<sequence length="64" mass="6707">IVGPSPNGIEFAGKRTTPALVVSRPGVIPRRHVAGPEMADAVGQALKPRTMNYDVPISGMVNVL</sequence>
<evidence type="ECO:0000313" key="1">
    <source>
        <dbReference type="EMBL" id="GFD57025.1"/>
    </source>
</evidence>
<comment type="caution">
    <text evidence="1">The sequence shown here is derived from an EMBL/GenBank/DDBJ whole genome shotgun (WGS) entry which is preliminary data.</text>
</comment>
<protein>
    <submittedName>
        <fullName evidence="1">Uncharacterized protein</fullName>
    </submittedName>
</protein>
<gene>
    <name evidence="1" type="ORF">Tci_928994</name>
</gene>
<accession>A0A699XAW5</accession>
<dbReference type="AlphaFoldDB" id="A0A699XAW5"/>
<name>A0A699XAW5_TANCI</name>
<dbReference type="EMBL" id="BKCJ011836155">
    <property type="protein sequence ID" value="GFD57025.1"/>
    <property type="molecule type" value="Genomic_DNA"/>
</dbReference>
<proteinExistence type="predicted"/>
<feature type="non-terminal residue" evidence="1">
    <location>
        <position position="1"/>
    </location>
</feature>